<feature type="signal peptide" evidence="1">
    <location>
        <begin position="1"/>
        <end position="24"/>
    </location>
</feature>
<gene>
    <name evidence="2" type="ordered locus">Kkor_1466</name>
</gene>
<reference evidence="2 3" key="1">
    <citation type="journal article" date="2009" name="Stand. Genomic Sci.">
        <title>Complete genome sequence of Kangiella koreensis type strain (SW-125).</title>
        <authorList>
            <person name="Han C."/>
            <person name="Sikorski J."/>
            <person name="Lapidus A."/>
            <person name="Nolan M."/>
            <person name="Glavina Del Rio T."/>
            <person name="Tice H."/>
            <person name="Cheng J.F."/>
            <person name="Lucas S."/>
            <person name="Chen F."/>
            <person name="Copeland A."/>
            <person name="Ivanova N."/>
            <person name="Mavromatis K."/>
            <person name="Ovchinnikova G."/>
            <person name="Pati A."/>
            <person name="Bruce D."/>
            <person name="Goodwin L."/>
            <person name="Pitluck S."/>
            <person name="Chen A."/>
            <person name="Palaniappan K."/>
            <person name="Land M."/>
            <person name="Hauser L."/>
            <person name="Chang Y.J."/>
            <person name="Jeffries C.D."/>
            <person name="Chain P."/>
            <person name="Saunders E."/>
            <person name="Brettin T."/>
            <person name="Goker M."/>
            <person name="Tindall B.J."/>
            <person name="Bristow J."/>
            <person name="Eisen J.A."/>
            <person name="Markowitz V."/>
            <person name="Hugenholtz P."/>
            <person name="Kyrpides N.C."/>
            <person name="Klenk H.P."/>
            <person name="Detter J.C."/>
        </authorList>
    </citation>
    <scope>NUCLEOTIDE SEQUENCE [LARGE SCALE GENOMIC DNA]</scope>
    <source>
        <strain evidence="3">DSM 16069 / KCTC 12182 / SW-125</strain>
    </source>
</reference>
<dbReference type="HOGENOM" id="CLU_1419789_0_0_6"/>
<keyword evidence="3" id="KW-1185">Reference proteome</keyword>
<keyword evidence="1" id="KW-0732">Signal</keyword>
<sequence length="191" mass="20651">MIFNKFGLVALLSSGLALSSVSHAEADISGILGGGLAFGGETLVDDIRFTDGSSGDVKTGEGFWLDFGFRAGFEGWALKNTIGYKSGGVFASNGDATFSRMPLTVVASLDNNGHLFGAGFTYELNPELELDLPGLYGTAEFENALGLVLEYENNHDTWAWGVRYTHIEYDYDATGETFDGNNIGAFFNWYF</sequence>
<dbReference type="OrthoDB" id="5874203at2"/>
<dbReference type="KEGG" id="kko:Kkor_1466"/>
<dbReference type="eggNOG" id="ENOG50330H8">
    <property type="taxonomic scope" value="Bacteria"/>
</dbReference>
<evidence type="ECO:0008006" key="4">
    <source>
        <dbReference type="Google" id="ProtNLM"/>
    </source>
</evidence>
<proteinExistence type="predicted"/>
<evidence type="ECO:0000313" key="2">
    <source>
        <dbReference type="EMBL" id="ACV26878.1"/>
    </source>
</evidence>
<dbReference type="AlphaFoldDB" id="C7RC86"/>
<dbReference type="InParanoid" id="C7RC86"/>
<organism evidence="2 3">
    <name type="scientific">Kangiella koreensis (strain DSM 16069 / JCM 12317 / KCTC 12182 / SW-125)</name>
    <dbReference type="NCBI Taxonomy" id="523791"/>
    <lineage>
        <taxon>Bacteria</taxon>
        <taxon>Pseudomonadati</taxon>
        <taxon>Pseudomonadota</taxon>
        <taxon>Gammaproteobacteria</taxon>
        <taxon>Kangiellales</taxon>
        <taxon>Kangiellaceae</taxon>
        <taxon>Kangiella</taxon>
    </lineage>
</organism>
<dbReference type="EMBL" id="CP001707">
    <property type="protein sequence ID" value="ACV26878.1"/>
    <property type="molecule type" value="Genomic_DNA"/>
</dbReference>
<accession>C7RC86</accession>
<dbReference type="RefSeq" id="WP_012801392.1">
    <property type="nucleotide sequence ID" value="NC_013166.1"/>
</dbReference>
<evidence type="ECO:0000256" key="1">
    <source>
        <dbReference type="SAM" id="SignalP"/>
    </source>
</evidence>
<dbReference type="Proteomes" id="UP000001231">
    <property type="component" value="Chromosome"/>
</dbReference>
<evidence type="ECO:0000313" key="3">
    <source>
        <dbReference type="Proteomes" id="UP000001231"/>
    </source>
</evidence>
<name>C7RC86_KANKD</name>
<dbReference type="STRING" id="523791.Kkor_1466"/>
<protein>
    <recommendedName>
        <fullName evidence="4">Outer membrane protein beta-barrel domain-containing protein</fullName>
    </recommendedName>
</protein>
<feature type="chain" id="PRO_5002982396" description="Outer membrane protein beta-barrel domain-containing protein" evidence="1">
    <location>
        <begin position="25"/>
        <end position="191"/>
    </location>
</feature>